<sequence length="62" mass="6702">MRKNEDGQGRGDQALVLFLLAAGALLSPALQLWVAPGMPWWTLYAVWGAIIALAALAQRQDP</sequence>
<evidence type="ECO:0000256" key="1">
    <source>
        <dbReference type="SAM" id="Phobius"/>
    </source>
</evidence>
<gene>
    <name evidence="2" type="ORF">C3942_10515</name>
</gene>
<accession>A0A2S5TFR9</accession>
<organism evidence="2 3">
    <name type="scientific">Solimonas fluminis</name>
    <dbReference type="NCBI Taxonomy" id="2086571"/>
    <lineage>
        <taxon>Bacteria</taxon>
        <taxon>Pseudomonadati</taxon>
        <taxon>Pseudomonadota</taxon>
        <taxon>Gammaproteobacteria</taxon>
        <taxon>Nevskiales</taxon>
        <taxon>Nevskiaceae</taxon>
        <taxon>Solimonas</taxon>
    </lineage>
</organism>
<keyword evidence="1" id="KW-1133">Transmembrane helix</keyword>
<proteinExistence type="predicted"/>
<comment type="caution">
    <text evidence="2">The sequence shown here is derived from an EMBL/GenBank/DDBJ whole genome shotgun (WGS) entry which is preliminary data.</text>
</comment>
<reference evidence="2 3" key="1">
    <citation type="submission" date="2018-02" db="EMBL/GenBank/DDBJ databases">
        <title>Genome sequencing of Solimonas sp. HR-BB.</title>
        <authorList>
            <person name="Lee Y."/>
            <person name="Jeon C.O."/>
        </authorList>
    </citation>
    <scope>NUCLEOTIDE SEQUENCE [LARGE SCALE GENOMIC DNA]</scope>
    <source>
        <strain evidence="2 3">HR-BB</strain>
    </source>
</reference>
<keyword evidence="1" id="KW-0812">Transmembrane</keyword>
<dbReference type="AlphaFoldDB" id="A0A2S5TFR9"/>
<name>A0A2S5TFR9_9GAMM</name>
<dbReference type="EMBL" id="PSNW01000005">
    <property type="protein sequence ID" value="PPE73830.1"/>
    <property type="molecule type" value="Genomic_DNA"/>
</dbReference>
<keyword evidence="1" id="KW-0472">Membrane</keyword>
<dbReference type="RefSeq" id="WP_104230345.1">
    <property type="nucleotide sequence ID" value="NZ_PSNW01000005.1"/>
</dbReference>
<dbReference type="Proteomes" id="UP000238220">
    <property type="component" value="Unassembled WGS sequence"/>
</dbReference>
<evidence type="ECO:0000313" key="2">
    <source>
        <dbReference type="EMBL" id="PPE73830.1"/>
    </source>
</evidence>
<evidence type="ECO:0000313" key="3">
    <source>
        <dbReference type="Proteomes" id="UP000238220"/>
    </source>
</evidence>
<keyword evidence="3" id="KW-1185">Reference proteome</keyword>
<protein>
    <submittedName>
        <fullName evidence="2">Uncharacterized protein</fullName>
    </submittedName>
</protein>
<feature type="transmembrane region" description="Helical" evidence="1">
    <location>
        <begin position="41"/>
        <end position="57"/>
    </location>
</feature>